<evidence type="ECO:0000313" key="6">
    <source>
        <dbReference type="EMBL" id="KZL41113.1"/>
    </source>
</evidence>
<comment type="caution">
    <text evidence="6">The sequence shown here is derived from an EMBL/GenBank/DDBJ whole genome shotgun (WGS) entry which is preliminary data.</text>
</comment>
<dbReference type="InterPro" id="IPR005119">
    <property type="entry name" value="LysR_subst-bd"/>
</dbReference>
<reference evidence="6 7" key="1">
    <citation type="submission" date="2015-02" db="EMBL/GenBank/DDBJ databases">
        <title>Draft genome sequence of Lactobacillus collinoides CUPV2371 isolated from a natural cider, the first genome sequence of a strain of this species.</title>
        <authorList>
            <person name="Puertas A.I."/>
            <person name="Spano G."/>
            <person name="Capozzi V."/>
            <person name="Lamontanara A."/>
            <person name="Orru L."/>
            <person name="Duenas M.T."/>
        </authorList>
    </citation>
    <scope>NUCLEOTIDE SEQUENCE [LARGE SCALE GENOMIC DNA]</scope>
    <source>
        <strain evidence="6 7">237</strain>
    </source>
</reference>
<keyword evidence="3" id="KW-0238">DNA-binding</keyword>
<dbReference type="SUPFAM" id="SSF46785">
    <property type="entry name" value="Winged helix' DNA-binding domain"/>
    <property type="match status" value="1"/>
</dbReference>
<protein>
    <recommendedName>
        <fullName evidence="5">HTH lysR-type domain-containing protein</fullName>
    </recommendedName>
</protein>
<dbReference type="RefSeq" id="WP_063285404.1">
    <property type="nucleotide sequence ID" value="NZ_JYDC01000038.1"/>
</dbReference>
<dbReference type="Gene3D" id="1.10.10.10">
    <property type="entry name" value="Winged helix-like DNA-binding domain superfamily/Winged helix DNA-binding domain"/>
    <property type="match status" value="1"/>
</dbReference>
<dbReference type="PATRIC" id="fig|33960.6.peg.2107"/>
<dbReference type="AlphaFoldDB" id="A0A166H0Y9"/>
<name>A0A166H0Y9_SECCO</name>
<evidence type="ECO:0000256" key="2">
    <source>
        <dbReference type="ARBA" id="ARBA00023015"/>
    </source>
</evidence>
<dbReference type="GO" id="GO:0003677">
    <property type="term" value="F:DNA binding"/>
    <property type="evidence" value="ECO:0007669"/>
    <property type="project" value="UniProtKB-KW"/>
</dbReference>
<dbReference type="Proteomes" id="UP000076480">
    <property type="component" value="Unassembled WGS sequence"/>
</dbReference>
<sequence>MDINRLRVFVNLVETRNYTRTAANLHISQPMVTHNIKAIEDEIGIKLFDRSTKYVHVTSNGEEFYNKIKPMINRYYLAVQTIREKDYSEQNTITIGFSSTPFNELYIPQWIKDFKKQKPETKFYVESLNHNKLKQYLETNEIDILFTSEGDASDLSNSQTYPLISDSFFAVMPKSNHLAQYGHLKIDDFHDQKMIFIDNNWTGVEMIELQRQIIHDNPHIDITYANDIVAANILVNAEEGISLGLNFIYPHSNDRLAYVPLNWKGIIRYVAVLHKNNDKHCVHEFVKFIQQDLSN</sequence>
<keyword evidence="7" id="KW-1185">Reference proteome</keyword>
<dbReference type="OrthoDB" id="119203at2"/>
<gene>
    <name evidence="6" type="ORF">TY91_07700</name>
</gene>
<dbReference type="SUPFAM" id="SSF53850">
    <property type="entry name" value="Periplasmic binding protein-like II"/>
    <property type="match status" value="1"/>
</dbReference>
<dbReference type="InterPro" id="IPR050950">
    <property type="entry name" value="HTH-type_LysR_regulators"/>
</dbReference>
<dbReference type="InterPro" id="IPR036388">
    <property type="entry name" value="WH-like_DNA-bd_sf"/>
</dbReference>
<dbReference type="Pfam" id="PF00126">
    <property type="entry name" value="HTH_1"/>
    <property type="match status" value="1"/>
</dbReference>
<keyword evidence="4" id="KW-0804">Transcription</keyword>
<dbReference type="GO" id="GO:0003700">
    <property type="term" value="F:DNA-binding transcription factor activity"/>
    <property type="evidence" value="ECO:0007669"/>
    <property type="project" value="InterPro"/>
</dbReference>
<dbReference type="FunFam" id="1.10.10.10:FF:000001">
    <property type="entry name" value="LysR family transcriptional regulator"/>
    <property type="match status" value="1"/>
</dbReference>
<organism evidence="6 7">
    <name type="scientific">Secundilactobacillus collinoides</name>
    <name type="common">Lactobacillus collinoides</name>
    <dbReference type="NCBI Taxonomy" id="33960"/>
    <lineage>
        <taxon>Bacteria</taxon>
        <taxon>Bacillati</taxon>
        <taxon>Bacillota</taxon>
        <taxon>Bacilli</taxon>
        <taxon>Lactobacillales</taxon>
        <taxon>Lactobacillaceae</taxon>
        <taxon>Secundilactobacillus</taxon>
    </lineage>
</organism>
<dbReference type="Gene3D" id="3.40.190.290">
    <property type="match status" value="1"/>
</dbReference>
<evidence type="ECO:0000259" key="5">
    <source>
        <dbReference type="PROSITE" id="PS50931"/>
    </source>
</evidence>
<keyword evidence="2" id="KW-0805">Transcription regulation</keyword>
<evidence type="ECO:0000313" key="7">
    <source>
        <dbReference type="Proteomes" id="UP000076480"/>
    </source>
</evidence>
<dbReference type="PANTHER" id="PTHR30419:SF8">
    <property type="entry name" value="NITROGEN ASSIMILATION TRANSCRIPTIONAL ACTIVATOR-RELATED"/>
    <property type="match status" value="1"/>
</dbReference>
<proteinExistence type="inferred from homology"/>
<dbReference type="EMBL" id="JYDC01000038">
    <property type="protein sequence ID" value="KZL41113.1"/>
    <property type="molecule type" value="Genomic_DNA"/>
</dbReference>
<dbReference type="InterPro" id="IPR036390">
    <property type="entry name" value="WH_DNA-bd_sf"/>
</dbReference>
<evidence type="ECO:0000256" key="4">
    <source>
        <dbReference type="ARBA" id="ARBA00023163"/>
    </source>
</evidence>
<dbReference type="GO" id="GO:0005829">
    <property type="term" value="C:cytosol"/>
    <property type="evidence" value="ECO:0007669"/>
    <property type="project" value="TreeGrafter"/>
</dbReference>
<dbReference type="Pfam" id="PF03466">
    <property type="entry name" value="LysR_substrate"/>
    <property type="match status" value="1"/>
</dbReference>
<evidence type="ECO:0000256" key="3">
    <source>
        <dbReference type="ARBA" id="ARBA00023125"/>
    </source>
</evidence>
<comment type="similarity">
    <text evidence="1">Belongs to the LysR transcriptional regulatory family.</text>
</comment>
<accession>A0A166H0Y9</accession>
<evidence type="ECO:0000256" key="1">
    <source>
        <dbReference type="ARBA" id="ARBA00009437"/>
    </source>
</evidence>
<dbReference type="CDD" id="cd05466">
    <property type="entry name" value="PBP2_LTTR_substrate"/>
    <property type="match status" value="1"/>
</dbReference>
<dbReference type="PROSITE" id="PS50931">
    <property type="entry name" value="HTH_LYSR"/>
    <property type="match status" value="1"/>
</dbReference>
<dbReference type="PANTHER" id="PTHR30419">
    <property type="entry name" value="HTH-TYPE TRANSCRIPTIONAL REGULATOR YBHD"/>
    <property type="match status" value="1"/>
</dbReference>
<feature type="domain" description="HTH lysR-type" evidence="5">
    <location>
        <begin position="1"/>
        <end position="58"/>
    </location>
</feature>
<dbReference type="PRINTS" id="PR00039">
    <property type="entry name" value="HTHLYSR"/>
</dbReference>
<dbReference type="InterPro" id="IPR000847">
    <property type="entry name" value="LysR_HTH_N"/>
</dbReference>